<keyword evidence="3" id="KW-1185">Reference proteome</keyword>
<dbReference type="EMBL" id="SGXD01000005">
    <property type="protein sequence ID" value="RZS80005.1"/>
    <property type="molecule type" value="Genomic_DNA"/>
</dbReference>
<dbReference type="OrthoDB" id="3781030at2"/>
<keyword evidence="1" id="KW-1133">Transmembrane helix</keyword>
<reference evidence="2 3" key="1">
    <citation type="submission" date="2019-02" db="EMBL/GenBank/DDBJ databases">
        <title>Genomic Encyclopedia of Type Strains, Phase IV (KMG-IV): sequencing the most valuable type-strain genomes for metagenomic binning, comparative biology and taxonomic classification.</title>
        <authorList>
            <person name="Goeker M."/>
        </authorList>
    </citation>
    <scope>NUCLEOTIDE SEQUENCE [LARGE SCALE GENOMIC DNA]</scope>
    <source>
        <strain evidence="2 3">DSM 45622</strain>
    </source>
</reference>
<evidence type="ECO:0000256" key="1">
    <source>
        <dbReference type="SAM" id="Phobius"/>
    </source>
</evidence>
<sequence length="87" mass="9546">MSAAPGLWSYARERRVDGLSAYLTAMTLGAVAVSVLPGSTRFLLAKEALLTGVTGVWFLVSPWVAQRPLAYLFSRPLLEGRLRWPPD</sequence>
<accession>A0A4Q7NAV9</accession>
<feature type="transmembrane region" description="Helical" evidence="1">
    <location>
        <begin position="48"/>
        <end position="65"/>
    </location>
</feature>
<dbReference type="AlphaFoldDB" id="A0A4Q7NAV9"/>
<keyword evidence="1" id="KW-0472">Membrane</keyword>
<name>A0A4Q7NAV9_9ACTN</name>
<evidence type="ECO:0000313" key="2">
    <source>
        <dbReference type="EMBL" id="RZS80005.1"/>
    </source>
</evidence>
<organism evidence="2 3">
    <name type="scientific">Motilibacter rhizosphaerae</name>
    <dbReference type="NCBI Taxonomy" id="598652"/>
    <lineage>
        <taxon>Bacteria</taxon>
        <taxon>Bacillati</taxon>
        <taxon>Actinomycetota</taxon>
        <taxon>Actinomycetes</taxon>
        <taxon>Motilibacterales</taxon>
        <taxon>Motilibacteraceae</taxon>
        <taxon>Motilibacter</taxon>
    </lineage>
</organism>
<evidence type="ECO:0000313" key="3">
    <source>
        <dbReference type="Proteomes" id="UP000293638"/>
    </source>
</evidence>
<dbReference type="Proteomes" id="UP000293638">
    <property type="component" value="Unassembled WGS sequence"/>
</dbReference>
<gene>
    <name evidence="2" type="ORF">EV189_3484</name>
</gene>
<proteinExistence type="predicted"/>
<protein>
    <submittedName>
        <fullName evidence="2">Uncharacterized protein</fullName>
    </submittedName>
</protein>
<feature type="transmembrane region" description="Helical" evidence="1">
    <location>
        <begin position="20"/>
        <end position="36"/>
    </location>
</feature>
<keyword evidence="1" id="KW-0812">Transmembrane</keyword>
<comment type="caution">
    <text evidence="2">The sequence shown here is derived from an EMBL/GenBank/DDBJ whole genome shotgun (WGS) entry which is preliminary data.</text>
</comment>